<gene>
    <name evidence="2" type="ORF">ENF32_06105</name>
</gene>
<evidence type="ECO:0000313" key="2">
    <source>
        <dbReference type="EMBL" id="HDD53621.1"/>
    </source>
</evidence>
<comment type="caution">
    <text evidence="2">The sequence shown here is derived from an EMBL/GenBank/DDBJ whole genome shotgun (WGS) entry which is preliminary data.</text>
</comment>
<organism evidence="2">
    <name type="scientific">Thermosulfidibacter takaii</name>
    <dbReference type="NCBI Taxonomy" id="412593"/>
    <lineage>
        <taxon>Bacteria</taxon>
        <taxon>Pseudomonadati</taxon>
        <taxon>Thermosulfidibacterota</taxon>
        <taxon>Thermosulfidibacteria</taxon>
        <taxon>Thermosulfidibacterales</taxon>
        <taxon>Thermosulfidibacteraceae</taxon>
    </lineage>
</organism>
<sequence>MVRTGSLDDVGLVSTEIKKKLEELGVERNIVRRVSIICFEAEMNLSLYAERGGNIFVAVEPDKVDIYVEDDGPGIEDLEKAMQPGYSTAPLWVHELGFGAGMGLPNIEKNSDVFEITSELGKGTKIHSAVFRNKDAA</sequence>
<proteinExistence type="predicted"/>
<name>A0A7C0U7C4_9BACT</name>
<dbReference type="EMBL" id="DQWS01000229">
    <property type="protein sequence ID" value="HDD53621.1"/>
    <property type="molecule type" value="Genomic_DNA"/>
</dbReference>
<accession>A0A7C0U7C4</accession>
<dbReference type="Proteomes" id="UP000885690">
    <property type="component" value="Unassembled WGS sequence"/>
</dbReference>
<dbReference type="InterPro" id="IPR036890">
    <property type="entry name" value="HATPase_C_sf"/>
</dbReference>
<dbReference type="InterPro" id="IPR003594">
    <property type="entry name" value="HATPase_dom"/>
</dbReference>
<feature type="domain" description="Histidine kinase/HSP90-like ATPase" evidence="1">
    <location>
        <begin position="37"/>
        <end position="127"/>
    </location>
</feature>
<dbReference type="Pfam" id="PF02518">
    <property type="entry name" value="HATPase_c"/>
    <property type="match status" value="1"/>
</dbReference>
<dbReference type="AlphaFoldDB" id="A0A7C0U7C4"/>
<reference evidence="2" key="1">
    <citation type="journal article" date="2020" name="mSystems">
        <title>Genome- and Community-Level Interaction Insights into Carbon Utilization and Element Cycling Functions of Hydrothermarchaeota in Hydrothermal Sediment.</title>
        <authorList>
            <person name="Zhou Z."/>
            <person name="Liu Y."/>
            <person name="Xu W."/>
            <person name="Pan J."/>
            <person name="Luo Z.H."/>
            <person name="Li M."/>
        </authorList>
    </citation>
    <scope>NUCLEOTIDE SEQUENCE [LARGE SCALE GENOMIC DNA]</scope>
    <source>
        <strain evidence="2">HyVt-115</strain>
    </source>
</reference>
<evidence type="ECO:0000259" key="1">
    <source>
        <dbReference type="Pfam" id="PF02518"/>
    </source>
</evidence>
<dbReference type="Gene3D" id="3.30.565.10">
    <property type="entry name" value="Histidine kinase-like ATPase, C-terminal domain"/>
    <property type="match status" value="1"/>
</dbReference>
<dbReference type="SUPFAM" id="SSF55874">
    <property type="entry name" value="ATPase domain of HSP90 chaperone/DNA topoisomerase II/histidine kinase"/>
    <property type="match status" value="1"/>
</dbReference>
<protein>
    <submittedName>
        <fullName evidence="2">Anti-sigma regulatory factor</fullName>
    </submittedName>
</protein>